<feature type="compositionally biased region" description="Basic and acidic residues" evidence="9">
    <location>
        <begin position="776"/>
        <end position="794"/>
    </location>
</feature>
<dbReference type="EC" id="1.14.11.29" evidence="7"/>
<feature type="transmembrane region" description="Helical" evidence="10">
    <location>
        <begin position="729"/>
        <end position="751"/>
    </location>
</feature>
<evidence type="ECO:0000256" key="3">
    <source>
        <dbReference type="ARBA" id="ARBA00022896"/>
    </source>
</evidence>
<evidence type="ECO:0000256" key="7">
    <source>
        <dbReference type="ARBA" id="ARBA00039004"/>
    </source>
</evidence>
<evidence type="ECO:0000313" key="12">
    <source>
        <dbReference type="EMBL" id="KAK1786425.1"/>
    </source>
</evidence>
<keyword evidence="10" id="KW-0812">Transmembrane</keyword>
<accession>A0AAD8YVH0</accession>
<dbReference type="InterPro" id="IPR006620">
    <property type="entry name" value="Pro_4_hyd_alph"/>
</dbReference>
<comment type="cofactor">
    <cofactor evidence="1">
        <name>L-ascorbate</name>
        <dbReference type="ChEBI" id="CHEBI:38290"/>
    </cofactor>
</comment>
<keyword evidence="13" id="KW-1185">Reference proteome</keyword>
<sequence>MESLDGTDLLSESSSHAPDGICSTQGEVTRGSADLHATNMGLNAHCAPAPGAATAAELLTDLACKTLGPGVTVLKQESLTGLPRCNGWMVSPSATTEGNCSGVSAQTPNGYRQHREPAEMPNGLTRPGSTLDSPDRTARDKGVAKRASSRQTQHSRRWNEEKRGTGSGVLPDTWAGSALPPEAAEGPDACLPPGGKLRRLETDATIESGSTSQAVPPEAEGAPYPDSLPGRLHHNGHKVTWSPLPGSAAPAEAVSMLTAVGGGARLSAERIAQLYIVPCMKYYGICVKDSFLGPRLGEQILKEVETLSNSGKFCGGQLVSQRSIPSKNIRGDQIAWVEGKEPGCKSIGMLMAHVDEAIMHSSANGQLGNYVVNGRTKNLACSMLVSVCVRECMCMCVYVCECVYVCVCVYVYVSHNSVCVCVCCVCVCVCGECFVLEAWIDVVFIAMVACYPGNGARYVRHVDNPNGDGRCITCIYYLNKDWDVKVHGGMLQLYPEGRNVVANIEPLFDRLLIFWSDRRNPHEVKPAYARRYAITVWYFDAKERAEAKEKYRLGRAMASLSWLTARRLHPLASPVSQILKRAAPANSFRSARRFHRGPYRWLAEKGPLTKTRIPEQQHLTDLDKADALMLRKSHETGLACNSIGRDQRQNGAVAVLCLFVFKIGFLSWFRNGLLATGVGVIAFVQSDVGREAAYAFFILGGGCVSFGGASYVGSLLSLRRMMLLSLPSVLLHTAVVSSVALFWLCAVSLYIGRLEVEIIRDEAEEDEGSDEGGECAECRARRDRHRTDERGQEK</sequence>
<keyword evidence="6" id="KW-0408">Iron</keyword>
<dbReference type="GO" id="GO:0160082">
    <property type="term" value="F:hypoxia-inducible factor-proline dioxygenase activity"/>
    <property type="evidence" value="ECO:0007669"/>
    <property type="project" value="UniProtKB-EC"/>
</dbReference>
<feature type="transmembrane region" description="Helical" evidence="10">
    <location>
        <begin position="693"/>
        <end position="717"/>
    </location>
</feature>
<keyword evidence="2" id="KW-0479">Metal-binding</keyword>
<evidence type="ECO:0000256" key="5">
    <source>
        <dbReference type="ARBA" id="ARBA00023002"/>
    </source>
</evidence>
<evidence type="ECO:0000256" key="8">
    <source>
        <dbReference type="ARBA" id="ARBA00049134"/>
    </source>
</evidence>
<dbReference type="PROSITE" id="PS51471">
    <property type="entry name" value="FE2OG_OXY"/>
    <property type="match status" value="1"/>
</dbReference>
<reference evidence="12" key="1">
    <citation type="submission" date="2023-03" db="EMBL/GenBank/DDBJ databases">
        <title>Electrophorus voltai genome.</title>
        <authorList>
            <person name="Bian C."/>
        </authorList>
    </citation>
    <scope>NUCLEOTIDE SEQUENCE</scope>
    <source>
        <strain evidence="12">CB-2022</strain>
        <tissue evidence="12">Muscle</tissue>
    </source>
</reference>
<feature type="compositionally biased region" description="Acidic residues" evidence="9">
    <location>
        <begin position="763"/>
        <end position="774"/>
    </location>
</feature>
<keyword evidence="4" id="KW-0223">Dioxygenase</keyword>
<keyword evidence="3" id="KW-0847">Vitamin C</keyword>
<feature type="region of interest" description="Disordered" evidence="9">
    <location>
        <begin position="94"/>
        <end position="237"/>
    </location>
</feature>
<dbReference type="InterPro" id="IPR051559">
    <property type="entry name" value="HIF_prolyl_hydroxylases"/>
</dbReference>
<dbReference type="Gene3D" id="2.60.120.620">
    <property type="entry name" value="q2cbj1_9rhob like domain"/>
    <property type="match status" value="2"/>
</dbReference>
<name>A0AAD8YVH0_9TELE</name>
<evidence type="ECO:0000256" key="1">
    <source>
        <dbReference type="ARBA" id="ARBA00001961"/>
    </source>
</evidence>
<dbReference type="GO" id="GO:0071456">
    <property type="term" value="P:cellular response to hypoxia"/>
    <property type="evidence" value="ECO:0007669"/>
    <property type="project" value="TreeGrafter"/>
</dbReference>
<dbReference type="AlphaFoldDB" id="A0AAD8YVH0"/>
<evidence type="ECO:0000313" key="13">
    <source>
        <dbReference type="Proteomes" id="UP001239994"/>
    </source>
</evidence>
<evidence type="ECO:0000256" key="4">
    <source>
        <dbReference type="ARBA" id="ARBA00022964"/>
    </source>
</evidence>
<dbReference type="GO" id="GO:0031418">
    <property type="term" value="F:L-ascorbic acid binding"/>
    <property type="evidence" value="ECO:0007669"/>
    <property type="project" value="UniProtKB-KW"/>
</dbReference>
<feature type="region of interest" description="Disordered" evidence="9">
    <location>
        <begin position="1"/>
        <end position="25"/>
    </location>
</feature>
<feature type="compositionally biased region" description="Polar residues" evidence="9">
    <location>
        <begin position="205"/>
        <end position="214"/>
    </location>
</feature>
<keyword evidence="10" id="KW-1133">Transmembrane helix</keyword>
<dbReference type="GO" id="GO:0005634">
    <property type="term" value="C:nucleus"/>
    <property type="evidence" value="ECO:0007669"/>
    <property type="project" value="TreeGrafter"/>
</dbReference>
<dbReference type="InterPro" id="IPR005123">
    <property type="entry name" value="Oxoglu/Fe-dep_dioxygenase_dom"/>
</dbReference>
<dbReference type="PANTHER" id="PTHR12907">
    <property type="entry name" value="EGL NINE HOMOLOG-RELATED"/>
    <property type="match status" value="1"/>
</dbReference>
<evidence type="ECO:0000256" key="2">
    <source>
        <dbReference type="ARBA" id="ARBA00022723"/>
    </source>
</evidence>
<dbReference type="PANTHER" id="PTHR12907:SF6">
    <property type="entry name" value="PROLYL HYDROXYLASE EGLN2"/>
    <property type="match status" value="1"/>
</dbReference>
<dbReference type="GO" id="GO:0008198">
    <property type="term" value="F:ferrous iron binding"/>
    <property type="evidence" value="ECO:0007669"/>
    <property type="project" value="TreeGrafter"/>
</dbReference>
<keyword evidence="5" id="KW-0560">Oxidoreductase</keyword>
<gene>
    <name evidence="12" type="ORF">P4O66_018109</name>
</gene>
<keyword evidence="10" id="KW-0472">Membrane</keyword>
<dbReference type="GO" id="GO:0005737">
    <property type="term" value="C:cytoplasm"/>
    <property type="evidence" value="ECO:0007669"/>
    <property type="project" value="TreeGrafter"/>
</dbReference>
<protein>
    <recommendedName>
        <fullName evidence="7">hypoxia-inducible factor-proline dioxygenase</fullName>
        <ecNumber evidence="7">1.14.11.29</ecNumber>
    </recommendedName>
</protein>
<comment type="catalytic activity">
    <reaction evidence="8">
        <text>L-prolyl-[hypoxia-inducible factor alpha subunit] + 2-oxoglutarate + O2 = trans-4-hydroxy-L-prolyl-[hypoxia-inducible factor alpha subunit] + succinate + CO2</text>
        <dbReference type="Rhea" id="RHEA:48400"/>
        <dbReference type="Rhea" id="RHEA-COMP:12093"/>
        <dbReference type="Rhea" id="RHEA-COMP:12094"/>
        <dbReference type="ChEBI" id="CHEBI:15379"/>
        <dbReference type="ChEBI" id="CHEBI:16526"/>
        <dbReference type="ChEBI" id="CHEBI:16810"/>
        <dbReference type="ChEBI" id="CHEBI:30031"/>
        <dbReference type="ChEBI" id="CHEBI:50342"/>
        <dbReference type="ChEBI" id="CHEBI:61965"/>
        <dbReference type="EC" id="1.14.11.29"/>
    </reaction>
</comment>
<feature type="compositionally biased region" description="Polar residues" evidence="9">
    <location>
        <begin position="94"/>
        <end position="110"/>
    </location>
</feature>
<feature type="compositionally biased region" description="Polar residues" evidence="9">
    <location>
        <begin position="10"/>
        <end position="25"/>
    </location>
</feature>
<evidence type="ECO:0000256" key="6">
    <source>
        <dbReference type="ARBA" id="ARBA00023004"/>
    </source>
</evidence>
<feature type="domain" description="Fe2OG dioxygenase" evidence="11">
    <location>
        <begin position="439"/>
        <end position="540"/>
    </location>
</feature>
<dbReference type="InterPro" id="IPR044862">
    <property type="entry name" value="Pro_4_hyd_alph_FE2OG_OXY"/>
</dbReference>
<dbReference type="Pfam" id="PF13640">
    <property type="entry name" value="2OG-FeII_Oxy_3"/>
    <property type="match status" value="1"/>
</dbReference>
<feature type="compositionally biased region" description="Basic and acidic residues" evidence="9">
    <location>
        <begin position="133"/>
        <end position="143"/>
    </location>
</feature>
<dbReference type="EMBL" id="JAROKS010000025">
    <property type="protein sequence ID" value="KAK1786425.1"/>
    <property type="molecule type" value="Genomic_DNA"/>
</dbReference>
<dbReference type="Proteomes" id="UP001239994">
    <property type="component" value="Unassembled WGS sequence"/>
</dbReference>
<feature type="region of interest" description="Disordered" evidence="9">
    <location>
        <begin position="763"/>
        <end position="794"/>
    </location>
</feature>
<organism evidence="12 13">
    <name type="scientific">Electrophorus voltai</name>
    <dbReference type="NCBI Taxonomy" id="2609070"/>
    <lineage>
        <taxon>Eukaryota</taxon>
        <taxon>Metazoa</taxon>
        <taxon>Chordata</taxon>
        <taxon>Craniata</taxon>
        <taxon>Vertebrata</taxon>
        <taxon>Euteleostomi</taxon>
        <taxon>Actinopterygii</taxon>
        <taxon>Neopterygii</taxon>
        <taxon>Teleostei</taxon>
        <taxon>Ostariophysi</taxon>
        <taxon>Gymnotiformes</taxon>
        <taxon>Gymnotoidei</taxon>
        <taxon>Gymnotidae</taxon>
        <taxon>Electrophorus</taxon>
    </lineage>
</organism>
<comment type="caution">
    <text evidence="12">The sequence shown here is derived from an EMBL/GenBank/DDBJ whole genome shotgun (WGS) entry which is preliminary data.</text>
</comment>
<evidence type="ECO:0000259" key="11">
    <source>
        <dbReference type="PROSITE" id="PS51471"/>
    </source>
</evidence>
<evidence type="ECO:0000256" key="9">
    <source>
        <dbReference type="SAM" id="MobiDB-lite"/>
    </source>
</evidence>
<dbReference type="SMART" id="SM00702">
    <property type="entry name" value="P4Hc"/>
    <property type="match status" value="1"/>
</dbReference>
<proteinExistence type="predicted"/>
<evidence type="ECO:0000256" key="10">
    <source>
        <dbReference type="SAM" id="Phobius"/>
    </source>
</evidence>